<comment type="caution">
    <text evidence="1">The sequence shown here is derived from an EMBL/GenBank/DDBJ whole genome shotgun (WGS) entry which is preliminary data.</text>
</comment>
<feature type="non-terminal residue" evidence="1">
    <location>
        <position position="1"/>
    </location>
</feature>
<dbReference type="AlphaFoldDB" id="X1KC57"/>
<gene>
    <name evidence="1" type="ORF">S06H3_10047</name>
</gene>
<accession>X1KC57</accession>
<organism evidence="1">
    <name type="scientific">marine sediment metagenome</name>
    <dbReference type="NCBI Taxonomy" id="412755"/>
    <lineage>
        <taxon>unclassified sequences</taxon>
        <taxon>metagenomes</taxon>
        <taxon>ecological metagenomes</taxon>
    </lineage>
</organism>
<sequence length="29" mass="3663">HFIFIFKISKYDDKYIKKEMTNRLNSVRQ</sequence>
<proteinExistence type="predicted"/>
<dbReference type="EMBL" id="BARV01004569">
    <property type="protein sequence ID" value="GAI04587.1"/>
    <property type="molecule type" value="Genomic_DNA"/>
</dbReference>
<name>X1KC57_9ZZZZ</name>
<reference evidence="1" key="1">
    <citation type="journal article" date="2014" name="Front. Microbiol.">
        <title>High frequency of phylogenetically diverse reductive dehalogenase-homologous genes in deep subseafloor sedimentary metagenomes.</title>
        <authorList>
            <person name="Kawai M."/>
            <person name="Futagami T."/>
            <person name="Toyoda A."/>
            <person name="Takaki Y."/>
            <person name="Nishi S."/>
            <person name="Hori S."/>
            <person name="Arai W."/>
            <person name="Tsubouchi T."/>
            <person name="Morono Y."/>
            <person name="Uchiyama I."/>
            <person name="Ito T."/>
            <person name="Fujiyama A."/>
            <person name="Inagaki F."/>
            <person name="Takami H."/>
        </authorList>
    </citation>
    <scope>NUCLEOTIDE SEQUENCE</scope>
    <source>
        <strain evidence="1">Expedition CK06-06</strain>
    </source>
</reference>
<protein>
    <submittedName>
        <fullName evidence="1">Uncharacterized protein</fullName>
    </submittedName>
</protein>
<evidence type="ECO:0000313" key="1">
    <source>
        <dbReference type="EMBL" id="GAI04587.1"/>
    </source>
</evidence>